<protein>
    <submittedName>
        <fullName evidence="1">Uncharacterized protein</fullName>
    </submittedName>
</protein>
<reference evidence="1 2" key="1">
    <citation type="submission" date="2023-02" db="EMBL/GenBank/DDBJ databases">
        <title>Entomopathogenic bacteria.</title>
        <authorList>
            <person name="Machado R.A."/>
        </authorList>
    </citation>
    <scope>NUCLEOTIDE SEQUENCE [LARGE SCALE GENOMIC DNA]</scope>
    <source>
        <strain evidence="1 2">XENO-7</strain>
    </source>
</reference>
<sequence length="134" mass="15134">MTNINSNECRLAFELFMSNAFSYPMSPLDKHDDGTYSDIAAQNYWEAFQAGWETSRDITKGSTPQFTAEIEITDIAGGYPQTMVAFGKVFNDSKKRFADGVEIITSQVLNLETYETDGYIATQNSIYKIREPIK</sequence>
<evidence type="ECO:0000313" key="1">
    <source>
        <dbReference type="EMBL" id="MDC9623625.1"/>
    </source>
</evidence>
<name>A0ABT5M9A7_9GAMM</name>
<dbReference type="Proteomes" id="UP001214757">
    <property type="component" value="Unassembled WGS sequence"/>
</dbReference>
<dbReference type="EMBL" id="JAQRFO010000059">
    <property type="protein sequence ID" value="MDC9623625.1"/>
    <property type="molecule type" value="Genomic_DNA"/>
</dbReference>
<comment type="caution">
    <text evidence="1">The sequence shown here is derived from an EMBL/GenBank/DDBJ whole genome shotgun (WGS) entry which is preliminary data.</text>
</comment>
<proteinExistence type="predicted"/>
<gene>
    <name evidence="1" type="ORF">PSI22_18770</name>
</gene>
<keyword evidence="2" id="KW-1185">Reference proteome</keyword>
<evidence type="ECO:0000313" key="2">
    <source>
        <dbReference type="Proteomes" id="UP001214757"/>
    </source>
</evidence>
<accession>A0ABT5M9A7</accession>
<organism evidence="1 2">
    <name type="scientific">Xenorhabdus aichiensis</name>
    <dbReference type="NCBI Taxonomy" id="3025874"/>
    <lineage>
        <taxon>Bacteria</taxon>
        <taxon>Pseudomonadati</taxon>
        <taxon>Pseudomonadota</taxon>
        <taxon>Gammaproteobacteria</taxon>
        <taxon>Enterobacterales</taxon>
        <taxon>Morganellaceae</taxon>
        <taxon>Xenorhabdus</taxon>
    </lineage>
</organism>